<dbReference type="RefSeq" id="WP_269421908.1">
    <property type="nucleotide sequence ID" value="NZ_JAPWGY010000001.1"/>
</dbReference>
<keyword evidence="1 2" id="KW-0732">Signal</keyword>
<sequence>MIAKANFTLVFGFLSSTLLFWAAPFPAQSTPENCPEIKINGAADWYPVIMRKETDGNSQEGIQGLAPDITREISRRLGIPLKITPKSTWNRVLSQLEKGELDMLLGAYWTPERAQIYSYTKPVTTDEVAIFVRKGDEASYKELGDLVGRKGLRPMGGSYGKDFDQFASRHLSILEVPTENLIEMLAAGRADYVVLARYDGIADVHETENTKNITPLSWNIASNDVYFMISKASPCHALLEDINRIILELHDEGFIKNLEARYAYFN</sequence>
<name>A0ABT4LF34_9PROT</name>
<feature type="domain" description="Solute-binding protein family 3/N-terminal" evidence="3">
    <location>
        <begin position="36"/>
        <end position="266"/>
    </location>
</feature>
<feature type="chain" id="PRO_5046862054" evidence="2">
    <location>
        <begin position="23"/>
        <end position="266"/>
    </location>
</feature>
<dbReference type="EMBL" id="JAPWGY010000001">
    <property type="protein sequence ID" value="MCZ4279709.1"/>
    <property type="molecule type" value="Genomic_DNA"/>
</dbReference>
<comment type="caution">
    <text evidence="4">The sequence shown here is derived from an EMBL/GenBank/DDBJ whole genome shotgun (WGS) entry which is preliminary data.</text>
</comment>
<dbReference type="InterPro" id="IPR001638">
    <property type="entry name" value="Solute-binding_3/MltF_N"/>
</dbReference>
<dbReference type="Proteomes" id="UP001069802">
    <property type="component" value="Unassembled WGS sequence"/>
</dbReference>
<dbReference type="Gene3D" id="3.40.190.10">
    <property type="entry name" value="Periplasmic binding protein-like II"/>
    <property type="match status" value="2"/>
</dbReference>
<reference evidence="4" key="1">
    <citation type="submission" date="2022-12" db="EMBL/GenBank/DDBJ databases">
        <title>Bacterial isolates from different developmental stages of Nematostella vectensis.</title>
        <authorList>
            <person name="Fraune S."/>
        </authorList>
    </citation>
    <scope>NUCLEOTIDE SEQUENCE</scope>
    <source>
        <strain evidence="4">G21630-S1</strain>
    </source>
</reference>
<evidence type="ECO:0000256" key="1">
    <source>
        <dbReference type="ARBA" id="ARBA00022729"/>
    </source>
</evidence>
<protein>
    <submittedName>
        <fullName evidence="4">Transporter substrate-binding domain-containing protein</fullName>
    </submittedName>
</protein>
<evidence type="ECO:0000256" key="2">
    <source>
        <dbReference type="SAM" id="SignalP"/>
    </source>
</evidence>
<proteinExistence type="predicted"/>
<accession>A0ABT4LF34</accession>
<dbReference type="SUPFAM" id="SSF53850">
    <property type="entry name" value="Periplasmic binding protein-like II"/>
    <property type="match status" value="1"/>
</dbReference>
<organism evidence="4 5">
    <name type="scientific">Kiloniella laminariae</name>
    <dbReference type="NCBI Taxonomy" id="454162"/>
    <lineage>
        <taxon>Bacteria</taxon>
        <taxon>Pseudomonadati</taxon>
        <taxon>Pseudomonadota</taxon>
        <taxon>Alphaproteobacteria</taxon>
        <taxon>Rhodospirillales</taxon>
        <taxon>Kiloniellaceae</taxon>
        <taxon>Kiloniella</taxon>
    </lineage>
</organism>
<feature type="signal peptide" evidence="2">
    <location>
        <begin position="1"/>
        <end position="22"/>
    </location>
</feature>
<dbReference type="Pfam" id="PF00497">
    <property type="entry name" value="SBP_bac_3"/>
    <property type="match status" value="1"/>
</dbReference>
<keyword evidence="5" id="KW-1185">Reference proteome</keyword>
<dbReference type="PANTHER" id="PTHR35936:SF6">
    <property type="entry name" value="AMINO ACID ABC TRANSPORTER SUBSTRATE-BINDING PAAT FAMILY PROTEIN"/>
    <property type="match status" value="1"/>
</dbReference>
<dbReference type="PANTHER" id="PTHR35936">
    <property type="entry name" value="MEMBRANE-BOUND LYTIC MUREIN TRANSGLYCOSYLASE F"/>
    <property type="match status" value="1"/>
</dbReference>
<gene>
    <name evidence="4" type="ORF">O4H49_02890</name>
</gene>
<evidence type="ECO:0000313" key="5">
    <source>
        <dbReference type="Proteomes" id="UP001069802"/>
    </source>
</evidence>
<dbReference type="SMART" id="SM00062">
    <property type="entry name" value="PBPb"/>
    <property type="match status" value="1"/>
</dbReference>
<evidence type="ECO:0000259" key="3">
    <source>
        <dbReference type="SMART" id="SM00062"/>
    </source>
</evidence>
<evidence type="ECO:0000313" key="4">
    <source>
        <dbReference type="EMBL" id="MCZ4279709.1"/>
    </source>
</evidence>